<dbReference type="Pfam" id="PF01986">
    <property type="entry name" value="DUF123"/>
    <property type="match status" value="1"/>
</dbReference>
<dbReference type="PANTHER" id="PTHR37460">
    <property type="entry name" value="ENDONUCLEASE III"/>
    <property type="match status" value="1"/>
</dbReference>
<evidence type="ECO:0000313" key="2">
    <source>
        <dbReference type="Proteomes" id="UP001060336"/>
    </source>
</evidence>
<gene>
    <name evidence="1" type="ORF">NUH88_14145</name>
</gene>
<sequence length="154" mass="16198">MSGTALDGLAEAIRALVPECGDLHQSPESLRSDPGSYLLLLHLPAPLAATVRDRPADLPAGFYVYAGSARGPGGISARLGRHLRGDGKQRWHIDQVTARADQRAGFDFSEMTECDLIGRLTADGAFSPPVAGFGSSDCGTCKAHFLRYAPSSGS</sequence>
<accession>A0A9J7AN07</accession>
<dbReference type="AlphaFoldDB" id="A0A9J7AN07"/>
<dbReference type="PANTHER" id="PTHR37460:SF1">
    <property type="entry name" value="ENDONUCLEASE III"/>
    <property type="match status" value="1"/>
</dbReference>
<protein>
    <submittedName>
        <fullName evidence="1">DUF123 domain-containing protein</fullName>
    </submittedName>
</protein>
<reference evidence="1" key="1">
    <citation type="submission" date="2022-08" db="EMBL/GenBank/DDBJ databases">
        <title>Nisaea acidiphila sp. nov., isolated from a marine algal debris and emended description of the genus Nisaea Urios et al. 2008.</title>
        <authorList>
            <person name="Kwon K."/>
        </authorList>
    </citation>
    <scope>NUCLEOTIDE SEQUENCE</scope>
    <source>
        <strain evidence="1">MEBiC11861</strain>
    </source>
</reference>
<dbReference type="InterPro" id="IPR002837">
    <property type="entry name" value="DUF123"/>
</dbReference>
<dbReference type="RefSeq" id="WP_257767057.1">
    <property type="nucleotide sequence ID" value="NZ_CP102480.1"/>
</dbReference>
<dbReference type="KEGG" id="naci:NUH88_14145"/>
<proteinExistence type="predicted"/>
<organism evidence="1 2">
    <name type="scientific">Nisaea acidiphila</name>
    <dbReference type="NCBI Taxonomy" id="1862145"/>
    <lineage>
        <taxon>Bacteria</taxon>
        <taxon>Pseudomonadati</taxon>
        <taxon>Pseudomonadota</taxon>
        <taxon>Alphaproteobacteria</taxon>
        <taxon>Rhodospirillales</taxon>
        <taxon>Thalassobaculaceae</taxon>
        <taxon>Nisaea</taxon>
    </lineage>
</organism>
<keyword evidence="2" id="KW-1185">Reference proteome</keyword>
<dbReference type="EMBL" id="CP102480">
    <property type="protein sequence ID" value="UUX48550.1"/>
    <property type="molecule type" value="Genomic_DNA"/>
</dbReference>
<name>A0A9J7AN07_9PROT</name>
<dbReference type="Proteomes" id="UP001060336">
    <property type="component" value="Chromosome"/>
</dbReference>
<evidence type="ECO:0000313" key="1">
    <source>
        <dbReference type="EMBL" id="UUX48550.1"/>
    </source>
</evidence>